<dbReference type="GO" id="GO:0005829">
    <property type="term" value="C:cytosol"/>
    <property type="evidence" value="ECO:0007669"/>
    <property type="project" value="TreeGrafter"/>
</dbReference>
<accession>A0A975XUP5</accession>
<gene>
    <name evidence="6" type="ORF">Azoinq_14425</name>
</gene>
<comment type="similarity">
    <text evidence="2">Belongs to the DUF177 domain family.</text>
</comment>
<proteinExistence type="inferred from homology"/>
<evidence type="ECO:0000256" key="3">
    <source>
        <dbReference type="ARBA" id="ARBA00015716"/>
    </source>
</evidence>
<dbReference type="InterPro" id="IPR003772">
    <property type="entry name" value="YceD"/>
</dbReference>
<protein>
    <recommendedName>
        <fullName evidence="3">Large ribosomal RNA subunit accumulation protein YceD</fullName>
    </recommendedName>
    <alternativeName>
        <fullName evidence="5">23S rRNA accumulation protein YceD</fullName>
    </alternativeName>
</protein>
<sequence>MSQQKVIDSQSFARNVETQEGRLQLADLTRLHDLLAEKSGSIQYSLQGKVGKRGELRLRLRVAGVLSLVCQRCLEPVDFPLSVDSLLELVPEGREISQDDLEDDSRDFVPASREMNVAALVEDEVILNLPVVPRHERCVSLPKADDQKEASPFGVLANLKTRPQ</sequence>
<evidence type="ECO:0000313" key="7">
    <source>
        <dbReference type="Proteomes" id="UP000683428"/>
    </source>
</evidence>
<dbReference type="KEGG" id="aiq:Azoinq_14425"/>
<comment type="function">
    <text evidence="1">Plays a role in synthesis, processing and/or stability of 23S rRNA.</text>
</comment>
<evidence type="ECO:0000256" key="2">
    <source>
        <dbReference type="ARBA" id="ARBA00010740"/>
    </source>
</evidence>
<reference evidence="6" key="1">
    <citation type="submission" date="2020-11" db="EMBL/GenBank/DDBJ databases">
        <title>Azospira inquinata sp. nov.</title>
        <authorList>
            <person name="Moe W.M."/>
            <person name="Mikes M.C."/>
        </authorList>
    </citation>
    <scope>NUCLEOTIDE SEQUENCE</scope>
    <source>
        <strain evidence="6">Azo-3</strain>
    </source>
</reference>
<name>A0A975XUP5_9RHOO</name>
<keyword evidence="7" id="KW-1185">Reference proteome</keyword>
<dbReference type="EMBL" id="CP064782">
    <property type="protein sequence ID" value="QWT48992.1"/>
    <property type="molecule type" value="Genomic_DNA"/>
</dbReference>
<organism evidence="6 7">
    <name type="scientific">Azospira inquinata</name>
    <dbReference type="NCBI Taxonomy" id="2785627"/>
    <lineage>
        <taxon>Bacteria</taxon>
        <taxon>Pseudomonadati</taxon>
        <taxon>Pseudomonadota</taxon>
        <taxon>Betaproteobacteria</taxon>
        <taxon>Rhodocyclales</taxon>
        <taxon>Rhodocyclaceae</taxon>
        <taxon>Azospira</taxon>
    </lineage>
</organism>
<evidence type="ECO:0000256" key="4">
    <source>
        <dbReference type="ARBA" id="ARBA00022517"/>
    </source>
</evidence>
<dbReference type="Pfam" id="PF02620">
    <property type="entry name" value="YceD"/>
    <property type="match status" value="1"/>
</dbReference>
<dbReference type="InterPro" id="IPR039255">
    <property type="entry name" value="YceD_bac"/>
</dbReference>
<dbReference type="RefSeq" id="WP_216128188.1">
    <property type="nucleotide sequence ID" value="NZ_CP064782.1"/>
</dbReference>
<evidence type="ECO:0000256" key="5">
    <source>
        <dbReference type="ARBA" id="ARBA00031841"/>
    </source>
</evidence>
<dbReference type="Proteomes" id="UP000683428">
    <property type="component" value="Chromosome"/>
</dbReference>
<keyword evidence="4" id="KW-0690">Ribosome biogenesis</keyword>
<dbReference type="AlphaFoldDB" id="A0A975XUP5"/>
<evidence type="ECO:0000313" key="6">
    <source>
        <dbReference type="EMBL" id="QWT48992.1"/>
    </source>
</evidence>
<dbReference type="GO" id="GO:0042254">
    <property type="term" value="P:ribosome biogenesis"/>
    <property type="evidence" value="ECO:0007669"/>
    <property type="project" value="UniProtKB-KW"/>
</dbReference>
<dbReference type="PANTHER" id="PTHR38099:SF1">
    <property type="entry name" value="LARGE RIBOSOMAL RNA SUBUNIT ACCUMULATION PROTEIN YCED"/>
    <property type="match status" value="1"/>
</dbReference>
<evidence type="ECO:0000256" key="1">
    <source>
        <dbReference type="ARBA" id="ARBA00002868"/>
    </source>
</evidence>
<dbReference type="PANTHER" id="PTHR38099">
    <property type="entry name" value="LARGE RIBOSOMAL RNA SUBUNIT ACCUMULATION PROTEIN YCED"/>
    <property type="match status" value="1"/>
</dbReference>